<accession>A0A1E7K6M4</accession>
<dbReference type="PATRIC" id="fig|943816.4.peg.3307"/>
<reference evidence="2 3" key="1">
    <citation type="journal article" date="2016" name="Front. Microbiol.">
        <title>Comparative Genomics Analysis of Streptomyces Species Reveals Their Adaptation to the Marine Environment and Their Diversity at the Genomic Level.</title>
        <authorList>
            <person name="Tian X."/>
            <person name="Zhang Z."/>
            <person name="Yang T."/>
            <person name="Chen M."/>
            <person name="Li J."/>
            <person name="Chen F."/>
            <person name="Yang J."/>
            <person name="Li W."/>
            <person name="Zhang B."/>
            <person name="Zhang Z."/>
            <person name="Wu J."/>
            <person name="Zhang C."/>
            <person name="Long L."/>
            <person name="Xiao J."/>
        </authorList>
    </citation>
    <scope>NUCLEOTIDE SEQUENCE [LARGE SCALE GENOMIC DNA]</scope>
    <source>
        <strain evidence="2 3">SCSIO M10379</strain>
    </source>
</reference>
<dbReference type="Proteomes" id="UP000175829">
    <property type="component" value="Unassembled WGS sequence"/>
</dbReference>
<feature type="region of interest" description="Disordered" evidence="1">
    <location>
        <begin position="1"/>
        <end position="23"/>
    </location>
</feature>
<organism evidence="2 3">
    <name type="scientific">Streptomyces qinglanensis</name>
    <dbReference type="NCBI Taxonomy" id="943816"/>
    <lineage>
        <taxon>Bacteria</taxon>
        <taxon>Bacillati</taxon>
        <taxon>Actinomycetota</taxon>
        <taxon>Actinomycetes</taxon>
        <taxon>Kitasatosporales</taxon>
        <taxon>Streptomycetaceae</taxon>
        <taxon>Streptomyces</taxon>
    </lineage>
</organism>
<evidence type="ECO:0000313" key="2">
    <source>
        <dbReference type="EMBL" id="OEU99561.1"/>
    </source>
</evidence>
<name>A0A1E7K6M4_9ACTN</name>
<dbReference type="EMBL" id="LJGV01000022">
    <property type="protein sequence ID" value="OEU99561.1"/>
    <property type="molecule type" value="Genomic_DNA"/>
</dbReference>
<feature type="compositionally biased region" description="Basic and acidic residues" evidence="1">
    <location>
        <begin position="642"/>
        <end position="652"/>
    </location>
</feature>
<feature type="compositionally biased region" description="Low complexity" evidence="1">
    <location>
        <begin position="655"/>
        <end position="671"/>
    </location>
</feature>
<gene>
    <name evidence="2" type="ORF">AN217_19030</name>
</gene>
<sequence length="671" mass="71925">MNATPPPGGGTGPGSGTFSGIDPGRLKEMIDALGRGAHVLKSADGWSRQFSGFGADTTGLSRLVAIGNWADQQLPSLKRRFDLAVAIEQNHPDAGRTLVRVPDDFLSLEAAQRKGKELADRMNRVNRVDGSGAEEIHRIAGELARFQDDPEVLAAFYAQLGPNRLSTLPMFLYQSGSGTGKEDLRTFSRGLGTASSATFLAVPGFDKVTQMMLRPSENPSDAWGRLALMQHGHFPTEYIRKAAKNLALDGFVKDPDGTDWRGTSLPQAAALGLSEDNLALALNLLGKDGAAARDVLRGMHQGDLKKTYDLLLGYARSRGSGDAVAAGLGRAMEAGSGVGTEEPGRHSLAASQFAFHAMTYMAGRGEDGTPWSMKVSMANLGASYIHELTTGARDDDAPYRQSGMARPANWTDLPGLNPAFYLSPQDTYKFLTTFAESRPATDAFDRAAGEFSEQALRGAAKTDAAAVRDGQEDPQQMSRMAGALGKLARAEYRAQVAAGKDMDKQAAAVRGVLKDVATVGLGEVPFASKAGEYLWKGAQFAIGKLGLDPWAQGDNPNEKRVTQEYQNFDRMQRFRMTKYLYESGYPVQPPPPEEVVNSDGSLKSFDQLRQEAQREGGKDPGAAFQRKLRTLTDWTDSTAGQDGDRFDHKVDDAAEAAGGTIGGATPPVAPN</sequence>
<comment type="caution">
    <text evidence="2">The sequence shown here is derived from an EMBL/GenBank/DDBJ whole genome shotgun (WGS) entry which is preliminary data.</text>
</comment>
<evidence type="ECO:0000313" key="3">
    <source>
        <dbReference type="Proteomes" id="UP000175829"/>
    </source>
</evidence>
<feature type="region of interest" description="Disordered" evidence="1">
    <location>
        <begin position="609"/>
        <end position="671"/>
    </location>
</feature>
<feature type="compositionally biased region" description="Basic and acidic residues" evidence="1">
    <location>
        <begin position="609"/>
        <end position="618"/>
    </location>
</feature>
<protein>
    <submittedName>
        <fullName evidence="2">Uncharacterized protein</fullName>
    </submittedName>
</protein>
<evidence type="ECO:0000256" key="1">
    <source>
        <dbReference type="SAM" id="MobiDB-lite"/>
    </source>
</evidence>
<proteinExistence type="predicted"/>
<dbReference type="AlphaFoldDB" id="A0A1E7K6M4"/>